<dbReference type="EMBL" id="CP133612">
    <property type="protein sequence ID" value="WMV07933.1"/>
    <property type="molecule type" value="Genomic_DNA"/>
</dbReference>
<evidence type="ECO:0000256" key="1">
    <source>
        <dbReference type="PROSITE-ProRule" id="PRU00047"/>
    </source>
</evidence>
<protein>
    <recommendedName>
        <fullName evidence="2">CCHC-type domain-containing protein</fullName>
    </recommendedName>
</protein>
<keyword evidence="1" id="KW-0863">Zinc-finger</keyword>
<sequence>MSVMEYALKFIQLAKYVATMITDSRAMMSLVDKVALDSGKRCGKKHDRKCLAGMDGCFNCGMSGHKIRNCPLLVTKGRECRQTQPSGSDLGAPKQKKFYAIQTR</sequence>
<keyword evidence="1" id="KW-0862">Zinc</keyword>
<proteinExistence type="predicted"/>
<gene>
    <name evidence="3" type="ORF">MTR67_001318</name>
</gene>
<dbReference type="Gene3D" id="4.10.60.10">
    <property type="entry name" value="Zinc finger, CCHC-type"/>
    <property type="match status" value="1"/>
</dbReference>
<dbReference type="GO" id="GO:0008270">
    <property type="term" value="F:zinc ion binding"/>
    <property type="evidence" value="ECO:0007669"/>
    <property type="project" value="UniProtKB-KW"/>
</dbReference>
<name>A0AAF0PN09_SOLVR</name>
<feature type="domain" description="CCHC-type" evidence="2">
    <location>
        <begin position="57"/>
        <end position="71"/>
    </location>
</feature>
<dbReference type="GO" id="GO:0003676">
    <property type="term" value="F:nucleic acid binding"/>
    <property type="evidence" value="ECO:0007669"/>
    <property type="project" value="InterPro"/>
</dbReference>
<dbReference type="Pfam" id="PF00098">
    <property type="entry name" value="zf-CCHC"/>
    <property type="match status" value="1"/>
</dbReference>
<reference evidence="3" key="1">
    <citation type="submission" date="2023-08" db="EMBL/GenBank/DDBJ databases">
        <title>A de novo genome assembly of Solanum verrucosum Schlechtendal, a Mexican diploid species geographically isolated from the other diploid A-genome species in potato relatives.</title>
        <authorList>
            <person name="Hosaka K."/>
        </authorList>
    </citation>
    <scope>NUCLEOTIDE SEQUENCE</scope>
    <source>
        <tissue evidence="3">Young leaves</tissue>
    </source>
</reference>
<dbReference type="InterPro" id="IPR001878">
    <property type="entry name" value="Znf_CCHC"/>
</dbReference>
<evidence type="ECO:0000313" key="3">
    <source>
        <dbReference type="EMBL" id="WMV07933.1"/>
    </source>
</evidence>
<organism evidence="3 4">
    <name type="scientific">Solanum verrucosum</name>
    <dbReference type="NCBI Taxonomy" id="315347"/>
    <lineage>
        <taxon>Eukaryota</taxon>
        <taxon>Viridiplantae</taxon>
        <taxon>Streptophyta</taxon>
        <taxon>Embryophyta</taxon>
        <taxon>Tracheophyta</taxon>
        <taxon>Spermatophyta</taxon>
        <taxon>Magnoliopsida</taxon>
        <taxon>eudicotyledons</taxon>
        <taxon>Gunneridae</taxon>
        <taxon>Pentapetalae</taxon>
        <taxon>asterids</taxon>
        <taxon>lamiids</taxon>
        <taxon>Solanales</taxon>
        <taxon>Solanaceae</taxon>
        <taxon>Solanoideae</taxon>
        <taxon>Solaneae</taxon>
        <taxon>Solanum</taxon>
    </lineage>
</organism>
<dbReference type="Proteomes" id="UP001234989">
    <property type="component" value="Chromosome 1"/>
</dbReference>
<evidence type="ECO:0000259" key="2">
    <source>
        <dbReference type="PROSITE" id="PS50158"/>
    </source>
</evidence>
<keyword evidence="4" id="KW-1185">Reference proteome</keyword>
<dbReference type="PROSITE" id="PS50158">
    <property type="entry name" value="ZF_CCHC"/>
    <property type="match status" value="1"/>
</dbReference>
<evidence type="ECO:0000313" key="4">
    <source>
        <dbReference type="Proteomes" id="UP001234989"/>
    </source>
</evidence>
<keyword evidence="1" id="KW-0479">Metal-binding</keyword>
<accession>A0AAF0PN09</accession>
<dbReference type="AlphaFoldDB" id="A0AAF0PN09"/>